<feature type="coiled-coil region" evidence="1">
    <location>
        <begin position="42"/>
        <end position="87"/>
    </location>
</feature>
<evidence type="ECO:0000313" key="4">
    <source>
        <dbReference type="Proteomes" id="UP000186817"/>
    </source>
</evidence>
<name>A0A1Q9DYD7_SYMMI</name>
<keyword evidence="4" id="KW-1185">Reference proteome</keyword>
<gene>
    <name evidence="3" type="ORF">AK812_SmicGene17165</name>
</gene>
<feature type="compositionally biased region" description="Acidic residues" evidence="2">
    <location>
        <begin position="1"/>
        <end position="17"/>
    </location>
</feature>
<accession>A0A1Q9DYD7</accession>
<dbReference type="Proteomes" id="UP000186817">
    <property type="component" value="Unassembled WGS sequence"/>
</dbReference>
<dbReference type="EMBL" id="LSRX01000335">
    <property type="protein sequence ID" value="OLQ00201.1"/>
    <property type="molecule type" value="Genomic_DNA"/>
</dbReference>
<reference evidence="3 4" key="1">
    <citation type="submission" date="2016-02" db="EMBL/GenBank/DDBJ databases">
        <title>Genome analysis of coral dinoflagellate symbionts highlights evolutionary adaptations to a symbiotic lifestyle.</title>
        <authorList>
            <person name="Aranda M."/>
            <person name="Li Y."/>
            <person name="Liew Y.J."/>
            <person name="Baumgarten S."/>
            <person name="Simakov O."/>
            <person name="Wilson M."/>
            <person name="Piel J."/>
            <person name="Ashoor H."/>
            <person name="Bougouffa S."/>
            <person name="Bajic V.B."/>
            <person name="Ryu T."/>
            <person name="Ravasi T."/>
            <person name="Bayer T."/>
            <person name="Micklem G."/>
            <person name="Kim H."/>
            <person name="Bhak J."/>
            <person name="Lajeunesse T.C."/>
            <person name="Voolstra C.R."/>
        </authorList>
    </citation>
    <scope>NUCLEOTIDE SEQUENCE [LARGE SCALE GENOMIC DNA]</scope>
    <source>
        <strain evidence="3 4">CCMP2467</strain>
    </source>
</reference>
<evidence type="ECO:0000256" key="1">
    <source>
        <dbReference type="SAM" id="Coils"/>
    </source>
</evidence>
<feature type="region of interest" description="Disordered" evidence="2">
    <location>
        <begin position="1"/>
        <end position="22"/>
    </location>
</feature>
<sequence>MYEELSDEADEDDEDEDHGVLESLHGDVLARSLLDAQVSNQLNLLKAEVRRLRSKVQALQNEKDDMVDNFRSTTQILLNRIKELESNDAQSRPQTAAVIDRIEVGEG</sequence>
<proteinExistence type="predicted"/>
<dbReference type="AlphaFoldDB" id="A0A1Q9DYD7"/>
<dbReference type="OrthoDB" id="426293at2759"/>
<keyword evidence="1" id="KW-0175">Coiled coil</keyword>
<evidence type="ECO:0000313" key="3">
    <source>
        <dbReference type="EMBL" id="OLQ00201.1"/>
    </source>
</evidence>
<comment type="caution">
    <text evidence="3">The sequence shown here is derived from an EMBL/GenBank/DDBJ whole genome shotgun (WGS) entry which is preliminary data.</text>
</comment>
<protein>
    <submittedName>
        <fullName evidence="3">Uncharacterized protein</fullName>
    </submittedName>
</protein>
<organism evidence="3 4">
    <name type="scientific">Symbiodinium microadriaticum</name>
    <name type="common">Dinoflagellate</name>
    <name type="synonym">Zooxanthella microadriatica</name>
    <dbReference type="NCBI Taxonomy" id="2951"/>
    <lineage>
        <taxon>Eukaryota</taxon>
        <taxon>Sar</taxon>
        <taxon>Alveolata</taxon>
        <taxon>Dinophyceae</taxon>
        <taxon>Suessiales</taxon>
        <taxon>Symbiodiniaceae</taxon>
        <taxon>Symbiodinium</taxon>
    </lineage>
</organism>
<evidence type="ECO:0000256" key="2">
    <source>
        <dbReference type="SAM" id="MobiDB-lite"/>
    </source>
</evidence>